<accession>A0ABR3XPQ7</accession>
<dbReference type="PANTHER" id="PTHR24148:SF64">
    <property type="entry name" value="HETEROKARYON INCOMPATIBILITY DOMAIN-CONTAINING PROTEIN"/>
    <property type="match status" value="1"/>
</dbReference>
<dbReference type="EMBL" id="JAWRVE010000014">
    <property type="protein sequence ID" value="KAL1877527.1"/>
    <property type="molecule type" value="Genomic_DNA"/>
</dbReference>
<evidence type="ECO:0000313" key="2">
    <source>
        <dbReference type="EMBL" id="KAL1877527.1"/>
    </source>
</evidence>
<dbReference type="Proteomes" id="UP001583177">
    <property type="component" value="Unassembled WGS sequence"/>
</dbReference>
<dbReference type="InterPro" id="IPR052895">
    <property type="entry name" value="HetReg/Transcr_Mod"/>
</dbReference>
<protein>
    <recommendedName>
        <fullName evidence="1">Heterokaryon incompatibility domain-containing protein</fullName>
    </recommendedName>
</protein>
<evidence type="ECO:0000313" key="3">
    <source>
        <dbReference type="Proteomes" id="UP001583177"/>
    </source>
</evidence>
<dbReference type="PANTHER" id="PTHR24148">
    <property type="entry name" value="ANKYRIN REPEAT DOMAIN-CONTAINING PROTEIN 39 HOMOLOG-RELATED"/>
    <property type="match status" value="1"/>
</dbReference>
<sequence length="399" mass="46455">MSEYPTLYEELQTSSAQIRLIKLSQDDTVRNGHVTGQLTTFSLTDPHCPAFTTVSYTWGDGKEYCDQSVQLNSQKVFVLKNVLPLLRMLCSTSSETFNLAEDWFWIDSICINQALISERTSQVKLMGQIYRQAKGTIVWLADGSDETDTAIELLSHLAQRRHEFRRDYKKRGKLMPADLVDHPGWKPLEILLDLPWWRRVWTLQEFILAKDLTFYCGAQSISRHEFRRGMHALELCGPLERYIRTTVWTAAWNRRRLIQWYEHDQNRHKMSLVSLMAFCGDYQTTDPRDRIWAVHGLAREEDRQMIGRPTYCYDARTLYTGLFQAFLKQYKSLDIICYAQLFQSRDAGWPSWVPDWRVLSPTYVVPLMVSQSANEALANFRPITGPPRTCSTIWNVKAS</sequence>
<gene>
    <name evidence="2" type="ORF">Daus18300_002515</name>
</gene>
<organism evidence="2 3">
    <name type="scientific">Diaporthe australafricana</name>
    <dbReference type="NCBI Taxonomy" id="127596"/>
    <lineage>
        <taxon>Eukaryota</taxon>
        <taxon>Fungi</taxon>
        <taxon>Dikarya</taxon>
        <taxon>Ascomycota</taxon>
        <taxon>Pezizomycotina</taxon>
        <taxon>Sordariomycetes</taxon>
        <taxon>Sordariomycetidae</taxon>
        <taxon>Diaporthales</taxon>
        <taxon>Diaporthaceae</taxon>
        <taxon>Diaporthe</taxon>
    </lineage>
</organism>
<comment type="caution">
    <text evidence="2">The sequence shown here is derived from an EMBL/GenBank/DDBJ whole genome shotgun (WGS) entry which is preliminary data.</text>
</comment>
<feature type="domain" description="Heterokaryon incompatibility" evidence="1">
    <location>
        <begin position="51"/>
        <end position="205"/>
    </location>
</feature>
<name>A0ABR3XPQ7_9PEZI</name>
<reference evidence="2 3" key="1">
    <citation type="journal article" date="2024" name="IMA Fungus">
        <title>IMA Genome - F19 : A genome assembly and annotation guide to empower mycologists, including annotated draft genome sequences of Ceratocystis pirilliformis, Diaporthe australafricana, Fusarium ophioides, Paecilomyces lecythidis, and Sporothrix stenoceras.</title>
        <authorList>
            <person name="Aylward J."/>
            <person name="Wilson A.M."/>
            <person name="Visagie C.M."/>
            <person name="Spraker J."/>
            <person name="Barnes I."/>
            <person name="Buitendag C."/>
            <person name="Ceriani C."/>
            <person name="Del Mar Angel L."/>
            <person name="du Plessis D."/>
            <person name="Fuchs T."/>
            <person name="Gasser K."/>
            <person name="Kramer D."/>
            <person name="Li W."/>
            <person name="Munsamy K."/>
            <person name="Piso A."/>
            <person name="Price J.L."/>
            <person name="Sonnekus B."/>
            <person name="Thomas C."/>
            <person name="van der Nest A."/>
            <person name="van Dijk A."/>
            <person name="van Heerden A."/>
            <person name="van Vuuren N."/>
            <person name="Yilmaz N."/>
            <person name="Duong T.A."/>
            <person name="van der Merwe N.A."/>
            <person name="Wingfield M.J."/>
            <person name="Wingfield B.D."/>
        </authorList>
    </citation>
    <scope>NUCLEOTIDE SEQUENCE [LARGE SCALE GENOMIC DNA]</scope>
    <source>
        <strain evidence="2 3">CMW 18300</strain>
    </source>
</reference>
<dbReference type="InterPro" id="IPR010730">
    <property type="entry name" value="HET"/>
</dbReference>
<dbReference type="Pfam" id="PF06985">
    <property type="entry name" value="HET"/>
    <property type="match status" value="1"/>
</dbReference>
<evidence type="ECO:0000259" key="1">
    <source>
        <dbReference type="Pfam" id="PF06985"/>
    </source>
</evidence>
<proteinExistence type="predicted"/>
<keyword evidence="3" id="KW-1185">Reference proteome</keyword>